<dbReference type="AlphaFoldDB" id="A0A2S5D375"/>
<sequence length="122" mass="13580">MDIIKNLMSLTNMDFAKIHSGFVIDAACETLRDLEDERLTTLLATKTIILKGVQKHSTTANFIIALIGSGGACKLLLTNCSLMESLKKPLSCRSPHVSCIISKYLNHTQKQHLRLLDNEIRV</sequence>
<reference evidence="1 2" key="1">
    <citation type="submission" date="2017-11" db="EMBL/GenBank/DDBJ databases">
        <title>Genome sequence of Lysinibacillus sphaericus, a lignin-degrading bacteria isolated from municipal solid waste soil.</title>
        <authorList>
            <person name="Persinoti G.F."/>
            <person name="Paixao D.A."/>
            <person name="Bugg T.D."/>
            <person name="Squina F.M."/>
        </authorList>
    </citation>
    <scope>NUCLEOTIDE SEQUENCE [LARGE SCALE GENOMIC DNA]</scope>
    <source>
        <strain evidence="1 2">A1</strain>
    </source>
</reference>
<name>A0A2S5D375_LYSSH</name>
<dbReference type="Proteomes" id="UP000237319">
    <property type="component" value="Unassembled WGS sequence"/>
</dbReference>
<proteinExistence type="predicted"/>
<evidence type="ECO:0000313" key="1">
    <source>
        <dbReference type="EMBL" id="POZ57525.1"/>
    </source>
</evidence>
<keyword evidence="2" id="KW-1185">Reference proteome</keyword>
<protein>
    <submittedName>
        <fullName evidence="1">Uncharacterized protein</fullName>
    </submittedName>
</protein>
<gene>
    <name evidence="1" type="ORF">LYSIN_02309</name>
</gene>
<dbReference type="EMBL" id="PGLV01000001">
    <property type="protein sequence ID" value="POZ57525.1"/>
    <property type="molecule type" value="Genomic_DNA"/>
</dbReference>
<accession>A0A2S5D375</accession>
<evidence type="ECO:0000313" key="2">
    <source>
        <dbReference type="Proteomes" id="UP000237319"/>
    </source>
</evidence>
<comment type="caution">
    <text evidence="1">The sequence shown here is derived from an EMBL/GenBank/DDBJ whole genome shotgun (WGS) entry which is preliminary data.</text>
</comment>
<organism evidence="1 2">
    <name type="scientific">Lysinibacillus sphaericus</name>
    <name type="common">Bacillus sphaericus</name>
    <dbReference type="NCBI Taxonomy" id="1421"/>
    <lineage>
        <taxon>Bacteria</taxon>
        <taxon>Bacillati</taxon>
        <taxon>Bacillota</taxon>
        <taxon>Bacilli</taxon>
        <taxon>Bacillales</taxon>
        <taxon>Bacillaceae</taxon>
        <taxon>Lysinibacillus</taxon>
    </lineage>
</organism>